<dbReference type="PANTHER" id="PTHR43133:SF8">
    <property type="entry name" value="RNA POLYMERASE SIGMA FACTOR HI_1459-RELATED"/>
    <property type="match status" value="1"/>
</dbReference>
<keyword evidence="4" id="KW-0238">DNA-binding</keyword>
<gene>
    <name evidence="8" type="ordered locus">Acid_2537</name>
</gene>
<dbReference type="Gene3D" id="1.10.1740.10">
    <property type="match status" value="1"/>
</dbReference>
<dbReference type="CDD" id="cd06171">
    <property type="entry name" value="Sigma70_r4"/>
    <property type="match status" value="1"/>
</dbReference>
<comment type="similarity">
    <text evidence="1">Belongs to the sigma-70 factor family. ECF subfamily.</text>
</comment>
<dbReference type="AlphaFoldDB" id="Q024Q0"/>
<dbReference type="EMBL" id="CP000473">
    <property type="protein sequence ID" value="ABJ83526.1"/>
    <property type="molecule type" value="Genomic_DNA"/>
</dbReference>
<evidence type="ECO:0000256" key="3">
    <source>
        <dbReference type="ARBA" id="ARBA00023082"/>
    </source>
</evidence>
<keyword evidence="5" id="KW-0804">Transcription</keyword>
<dbReference type="Pfam" id="PF04542">
    <property type="entry name" value="Sigma70_r2"/>
    <property type="match status" value="1"/>
</dbReference>
<dbReference type="eggNOG" id="COG1595">
    <property type="taxonomic scope" value="Bacteria"/>
</dbReference>
<dbReference type="Pfam" id="PF08281">
    <property type="entry name" value="Sigma70_r4_2"/>
    <property type="match status" value="1"/>
</dbReference>
<dbReference type="InterPro" id="IPR013324">
    <property type="entry name" value="RNA_pol_sigma_r3/r4-like"/>
</dbReference>
<dbReference type="InParanoid" id="Q024Q0"/>
<dbReference type="GO" id="GO:0006352">
    <property type="term" value="P:DNA-templated transcription initiation"/>
    <property type="evidence" value="ECO:0007669"/>
    <property type="project" value="InterPro"/>
</dbReference>
<evidence type="ECO:0000313" key="8">
    <source>
        <dbReference type="EMBL" id="ABJ83526.1"/>
    </source>
</evidence>
<dbReference type="SUPFAM" id="SSF88659">
    <property type="entry name" value="Sigma3 and sigma4 domains of RNA polymerase sigma factors"/>
    <property type="match status" value="1"/>
</dbReference>
<dbReference type="KEGG" id="sus:Acid_2537"/>
<reference evidence="8" key="1">
    <citation type="submission" date="2006-10" db="EMBL/GenBank/DDBJ databases">
        <title>Complete sequence of Solibacter usitatus Ellin6076.</title>
        <authorList>
            <consortium name="US DOE Joint Genome Institute"/>
            <person name="Copeland A."/>
            <person name="Lucas S."/>
            <person name="Lapidus A."/>
            <person name="Barry K."/>
            <person name="Detter J.C."/>
            <person name="Glavina del Rio T."/>
            <person name="Hammon N."/>
            <person name="Israni S."/>
            <person name="Dalin E."/>
            <person name="Tice H."/>
            <person name="Pitluck S."/>
            <person name="Thompson L.S."/>
            <person name="Brettin T."/>
            <person name="Bruce D."/>
            <person name="Han C."/>
            <person name="Tapia R."/>
            <person name="Gilna P."/>
            <person name="Schmutz J."/>
            <person name="Larimer F."/>
            <person name="Land M."/>
            <person name="Hauser L."/>
            <person name="Kyrpides N."/>
            <person name="Mikhailova N."/>
            <person name="Janssen P.H."/>
            <person name="Kuske C.R."/>
            <person name="Richardson P."/>
        </authorList>
    </citation>
    <scope>NUCLEOTIDE SEQUENCE</scope>
    <source>
        <strain evidence="8">Ellin6076</strain>
    </source>
</reference>
<dbReference type="InterPro" id="IPR013249">
    <property type="entry name" value="RNA_pol_sigma70_r4_t2"/>
</dbReference>
<dbReference type="InterPro" id="IPR039425">
    <property type="entry name" value="RNA_pol_sigma-70-like"/>
</dbReference>
<feature type="domain" description="RNA polymerase sigma-70 region 2" evidence="6">
    <location>
        <begin position="27"/>
        <end position="93"/>
    </location>
</feature>
<dbReference type="InterPro" id="IPR013325">
    <property type="entry name" value="RNA_pol_sigma_r2"/>
</dbReference>
<evidence type="ECO:0000256" key="4">
    <source>
        <dbReference type="ARBA" id="ARBA00023125"/>
    </source>
</evidence>
<keyword evidence="3" id="KW-0731">Sigma factor</keyword>
<keyword evidence="2" id="KW-0805">Transcription regulation</keyword>
<dbReference type="InterPro" id="IPR036388">
    <property type="entry name" value="WH-like_DNA-bd_sf"/>
</dbReference>
<dbReference type="GO" id="GO:0003677">
    <property type="term" value="F:DNA binding"/>
    <property type="evidence" value="ECO:0007669"/>
    <property type="project" value="UniProtKB-KW"/>
</dbReference>
<dbReference type="GO" id="GO:0016987">
    <property type="term" value="F:sigma factor activity"/>
    <property type="evidence" value="ECO:0007669"/>
    <property type="project" value="UniProtKB-KW"/>
</dbReference>
<evidence type="ECO:0000259" key="6">
    <source>
        <dbReference type="Pfam" id="PF04542"/>
    </source>
</evidence>
<dbReference type="STRING" id="234267.Acid_2537"/>
<dbReference type="PANTHER" id="PTHR43133">
    <property type="entry name" value="RNA POLYMERASE ECF-TYPE SIGMA FACTO"/>
    <property type="match status" value="1"/>
</dbReference>
<dbReference type="HOGENOM" id="CLU_047691_9_2_0"/>
<accession>Q024Q0</accession>
<dbReference type="SUPFAM" id="SSF88946">
    <property type="entry name" value="Sigma2 domain of RNA polymerase sigma factors"/>
    <property type="match status" value="1"/>
</dbReference>
<dbReference type="InterPro" id="IPR007627">
    <property type="entry name" value="RNA_pol_sigma70_r2"/>
</dbReference>
<dbReference type="OrthoDB" id="9784984at2"/>
<feature type="domain" description="RNA polymerase sigma factor 70 region 4 type 2" evidence="7">
    <location>
        <begin position="128"/>
        <end position="177"/>
    </location>
</feature>
<name>Q024Q0_SOLUE</name>
<organism evidence="8">
    <name type="scientific">Solibacter usitatus (strain Ellin6076)</name>
    <dbReference type="NCBI Taxonomy" id="234267"/>
    <lineage>
        <taxon>Bacteria</taxon>
        <taxon>Pseudomonadati</taxon>
        <taxon>Acidobacteriota</taxon>
        <taxon>Terriglobia</taxon>
        <taxon>Bryobacterales</taxon>
        <taxon>Solibacteraceae</taxon>
        <taxon>Candidatus Solibacter</taxon>
    </lineage>
</organism>
<evidence type="ECO:0000256" key="1">
    <source>
        <dbReference type="ARBA" id="ARBA00010641"/>
    </source>
</evidence>
<proteinExistence type="inferred from homology"/>
<evidence type="ECO:0000259" key="7">
    <source>
        <dbReference type="Pfam" id="PF08281"/>
    </source>
</evidence>
<dbReference type="Gene3D" id="1.10.10.10">
    <property type="entry name" value="Winged helix-like DNA-binding domain superfamily/Winged helix DNA-binding domain"/>
    <property type="match status" value="1"/>
</dbReference>
<dbReference type="InterPro" id="IPR014284">
    <property type="entry name" value="RNA_pol_sigma-70_dom"/>
</dbReference>
<sequence length="203" mass="22828">MTVAPLETDDELLIRIQSGDEQAFVDLYRRRQAALYRFALHMSGSMPVAEDVTQEVFLALLREECGYDPERGTLSGYLFGIARKLVLRHLERGRGDVALEVEGDDSALPELAVIDDPMLDLTRREGIEALRRAVQALPRRYREVVVLCDLEEVDYADAAVALGCPIGTVRSRLHRARGLLLDKLNQERNPRQAMALKPVRCVS</sequence>
<evidence type="ECO:0000256" key="5">
    <source>
        <dbReference type="ARBA" id="ARBA00023163"/>
    </source>
</evidence>
<protein>
    <submittedName>
        <fullName evidence="8">RNA polymerase, sigma-24 subunit, ECF subfamily</fullName>
    </submittedName>
</protein>
<dbReference type="NCBIfam" id="TIGR02937">
    <property type="entry name" value="sigma70-ECF"/>
    <property type="match status" value="1"/>
</dbReference>
<evidence type="ECO:0000256" key="2">
    <source>
        <dbReference type="ARBA" id="ARBA00023015"/>
    </source>
</evidence>